<dbReference type="Gene3D" id="1.20.120.450">
    <property type="entry name" value="dinb family like domain"/>
    <property type="match status" value="1"/>
</dbReference>
<evidence type="ECO:0000313" key="2">
    <source>
        <dbReference type="Proteomes" id="UP000549971"/>
    </source>
</evidence>
<reference evidence="1 2" key="1">
    <citation type="submission" date="2020-08" db="EMBL/GenBank/DDBJ databases">
        <title>Sequencing the genomes of 1000 actinobacteria strains.</title>
        <authorList>
            <person name="Klenk H.-P."/>
        </authorList>
    </citation>
    <scope>NUCLEOTIDE SEQUENCE [LARGE SCALE GENOMIC DNA]</scope>
    <source>
        <strain evidence="1 2">DSM 28967</strain>
    </source>
</reference>
<organism evidence="1 2">
    <name type="scientific">Kribbella italica</name>
    <dbReference type="NCBI Taxonomy" id="1540520"/>
    <lineage>
        <taxon>Bacteria</taxon>
        <taxon>Bacillati</taxon>
        <taxon>Actinomycetota</taxon>
        <taxon>Actinomycetes</taxon>
        <taxon>Propionibacteriales</taxon>
        <taxon>Kribbellaceae</taxon>
        <taxon>Kribbella</taxon>
    </lineage>
</organism>
<evidence type="ECO:0000313" key="1">
    <source>
        <dbReference type="EMBL" id="MBB5834824.1"/>
    </source>
</evidence>
<dbReference type="SUPFAM" id="SSF109854">
    <property type="entry name" value="DinB/YfiT-like putative metalloenzymes"/>
    <property type="match status" value="1"/>
</dbReference>
<dbReference type="Pfam" id="PF04978">
    <property type="entry name" value="MST"/>
    <property type="match status" value="1"/>
</dbReference>
<gene>
    <name evidence="1" type="ORF">HDA39_001558</name>
</gene>
<dbReference type="AlphaFoldDB" id="A0A7W9MSQ6"/>
<protein>
    <recommendedName>
        <fullName evidence="3">DinB family protein</fullName>
    </recommendedName>
</protein>
<dbReference type="RefSeq" id="WP_184794542.1">
    <property type="nucleotide sequence ID" value="NZ_JACHMY010000001.1"/>
</dbReference>
<comment type="caution">
    <text evidence="1">The sequence shown here is derived from an EMBL/GenBank/DDBJ whole genome shotgun (WGS) entry which is preliminary data.</text>
</comment>
<dbReference type="InterPro" id="IPR007061">
    <property type="entry name" value="MST-like"/>
</dbReference>
<dbReference type="EMBL" id="JACHMY010000001">
    <property type="protein sequence ID" value="MBB5834824.1"/>
    <property type="molecule type" value="Genomic_DNA"/>
</dbReference>
<proteinExistence type="predicted"/>
<evidence type="ECO:0008006" key="3">
    <source>
        <dbReference type="Google" id="ProtNLM"/>
    </source>
</evidence>
<sequence>MDLNGRVDPPNLAGEMETLLGFLEFQRGTFLWKCEGLTPEQLGTAVLSPSKLTLHGMVRHLTEDELGWLVAPFVDTPTPYPYGTEAAPGAAWSELDPAKYAEDLQRYKDSVAQARTAIAGLPGDHVGVDEGTSYSLRWIVTHMIEEYARHNGHADLLREHLDGATGE</sequence>
<keyword evidence="2" id="KW-1185">Reference proteome</keyword>
<accession>A0A7W9MSQ6</accession>
<dbReference type="InterPro" id="IPR034660">
    <property type="entry name" value="DinB/YfiT-like"/>
</dbReference>
<dbReference type="Proteomes" id="UP000549971">
    <property type="component" value="Unassembled WGS sequence"/>
</dbReference>
<name>A0A7W9MSQ6_9ACTN</name>